<evidence type="ECO:0000313" key="5">
    <source>
        <dbReference type="Proteomes" id="UP001244341"/>
    </source>
</evidence>
<keyword evidence="5" id="KW-1185">Reference proteome</keyword>
<dbReference type="Gene3D" id="1.25.40.990">
    <property type="match status" value="1"/>
</dbReference>
<evidence type="ECO:0000259" key="3">
    <source>
        <dbReference type="PROSITE" id="PS50250"/>
    </source>
</evidence>
<feature type="domain" description="PCI" evidence="3">
    <location>
        <begin position="79"/>
        <end position="248"/>
    </location>
</feature>
<accession>A0ABY8UFW6</accession>
<dbReference type="PROSITE" id="PS50250">
    <property type="entry name" value="PCI"/>
    <property type="match status" value="1"/>
</dbReference>
<dbReference type="PANTHER" id="PTHR12387">
    <property type="entry name" value="26S PROTEASOME NON-ATPASE REGULATORY SUBUNIT 8"/>
    <property type="match status" value="1"/>
</dbReference>
<keyword evidence="2" id="KW-0647">Proteasome</keyword>
<gene>
    <name evidence="4" type="ORF">OEZ85_006112</name>
</gene>
<dbReference type="Pfam" id="PF10075">
    <property type="entry name" value="CSN8_PSD8_EIF3K"/>
    <property type="match status" value="1"/>
</dbReference>
<sequence>MTVLKDTQQLLDKLKNAYKKNDLATGKTVLGQIKIKLIQLPAVPPNSDFSSPTAQQELLLARDVYEHAVLLALKSQSEAALESSFTQLKTFYADTRSVLPAAPQQWMFAGLNLLRLLVANRIAEFHTELELIPAEGMTVPHVASAVQLEQWLMEGAYNKVLAAGKSLPPECSFAVEQLSATVRDEIASCAEASYPSLKLADAQVLMMLASRKETEEYAKQHGWAIEGDVVHFNKAAAADATAEQHMRLINHALLYAKELERIV</sequence>
<comment type="similarity">
    <text evidence="1">Belongs to the proteasome subunit S14 family.</text>
</comment>
<name>A0ABY8UFW6_TETOB</name>
<organism evidence="4 5">
    <name type="scientific">Tetradesmus obliquus</name>
    <name type="common">Green alga</name>
    <name type="synonym">Acutodesmus obliquus</name>
    <dbReference type="NCBI Taxonomy" id="3088"/>
    <lineage>
        <taxon>Eukaryota</taxon>
        <taxon>Viridiplantae</taxon>
        <taxon>Chlorophyta</taxon>
        <taxon>core chlorophytes</taxon>
        <taxon>Chlorophyceae</taxon>
        <taxon>CS clade</taxon>
        <taxon>Sphaeropleales</taxon>
        <taxon>Scenedesmaceae</taxon>
        <taxon>Tetradesmus</taxon>
    </lineage>
</organism>
<dbReference type="InterPro" id="IPR006746">
    <property type="entry name" value="26S_Psome_Rpn12"/>
</dbReference>
<evidence type="ECO:0000256" key="2">
    <source>
        <dbReference type="ARBA" id="ARBA00022942"/>
    </source>
</evidence>
<dbReference type="InterPro" id="IPR033464">
    <property type="entry name" value="CSN8_PSD8_EIF3K"/>
</dbReference>
<reference evidence="4 5" key="1">
    <citation type="submission" date="2023-05" db="EMBL/GenBank/DDBJ databases">
        <title>A 100% complete, gapless, phased diploid assembly of the Scenedesmus obliquus UTEX 3031 genome.</title>
        <authorList>
            <person name="Biondi T.C."/>
            <person name="Hanschen E.R."/>
            <person name="Kwon T."/>
            <person name="Eng W."/>
            <person name="Kruse C.P.S."/>
            <person name="Koehler S.I."/>
            <person name="Kunde Y."/>
            <person name="Gleasner C.D."/>
            <person name="You Mak K.T."/>
            <person name="Polle J."/>
            <person name="Hovde B.T."/>
            <person name="Starkenburg S.R."/>
        </authorList>
    </citation>
    <scope>NUCLEOTIDE SEQUENCE [LARGE SCALE GENOMIC DNA]</scope>
    <source>
        <strain evidence="4 5">DOE0152z</strain>
    </source>
</reference>
<protein>
    <recommendedName>
        <fullName evidence="3">PCI domain-containing protein</fullName>
    </recommendedName>
</protein>
<dbReference type="Proteomes" id="UP001244341">
    <property type="component" value="Chromosome 11b"/>
</dbReference>
<proteinExistence type="inferred from homology"/>
<evidence type="ECO:0000313" key="4">
    <source>
        <dbReference type="EMBL" id="WIA20279.1"/>
    </source>
</evidence>
<dbReference type="EMBL" id="CP126218">
    <property type="protein sequence ID" value="WIA20279.1"/>
    <property type="molecule type" value="Genomic_DNA"/>
</dbReference>
<dbReference type="InterPro" id="IPR000717">
    <property type="entry name" value="PCI_dom"/>
</dbReference>
<dbReference type="PANTHER" id="PTHR12387:SF0">
    <property type="entry name" value="26S PROTEASOME NON-ATPASE REGULATORY SUBUNIT 8"/>
    <property type="match status" value="1"/>
</dbReference>
<evidence type="ECO:0000256" key="1">
    <source>
        <dbReference type="ARBA" id="ARBA00009627"/>
    </source>
</evidence>